<keyword evidence="5 7" id="KW-1133">Transmembrane helix</keyword>
<comment type="similarity">
    <text evidence="2">Belongs to the UPF0073 (Hly-III) family.</text>
</comment>
<feature type="transmembrane region" description="Helical" evidence="7">
    <location>
        <begin position="159"/>
        <end position="177"/>
    </location>
</feature>
<keyword evidence="6 7" id="KW-0472">Membrane</keyword>
<feature type="transmembrane region" description="Helical" evidence="7">
    <location>
        <begin position="222"/>
        <end position="243"/>
    </location>
</feature>
<dbReference type="InterPro" id="IPR004254">
    <property type="entry name" value="AdipoR/HlyIII-related"/>
</dbReference>
<accession>A0ABT1LUX0</accession>
<evidence type="ECO:0000256" key="7">
    <source>
        <dbReference type="SAM" id="Phobius"/>
    </source>
</evidence>
<feature type="transmembrane region" description="Helical" evidence="7">
    <location>
        <begin position="134"/>
        <end position="153"/>
    </location>
</feature>
<dbReference type="PANTHER" id="PTHR20855">
    <property type="entry name" value="ADIPOR/PROGESTIN RECEPTOR-RELATED"/>
    <property type="match status" value="1"/>
</dbReference>
<dbReference type="InterPro" id="IPR005744">
    <property type="entry name" value="Hy-lIII"/>
</dbReference>
<keyword evidence="9" id="KW-1185">Reference proteome</keyword>
<dbReference type="Pfam" id="PF03006">
    <property type="entry name" value="HlyIII"/>
    <property type="match status" value="1"/>
</dbReference>
<evidence type="ECO:0000256" key="4">
    <source>
        <dbReference type="ARBA" id="ARBA00022692"/>
    </source>
</evidence>
<keyword evidence="3" id="KW-1003">Cell membrane</keyword>
<dbReference type="RefSeq" id="WP_255058265.1">
    <property type="nucleotide sequence ID" value="NZ_JANDBD010000001.1"/>
</dbReference>
<proteinExistence type="inferred from homology"/>
<evidence type="ECO:0000256" key="5">
    <source>
        <dbReference type="ARBA" id="ARBA00022989"/>
    </source>
</evidence>
<feature type="transmembrane region" description="Helical" evidence="7">
    <location>
        <begin position="109"/>
        <end position="127"/>
    </location>
</feature>
<feature type="transmembrane region" description="Helical" evidence="7">
    <location>
        <begin position="184"/>
        <end position="207"/>
    </location>
</feature>
<reference evidence="8 9" key="1">
    <citation type="submission" date="2022-06" db="EMBL/GenBank/DDBJ databases">
        <title>Mycolicibacterium sp. CAU 1645 isolated from seawater.</title>
        <authorList>
            <person name="Kim W."/>
        </authorList>
    </citation>
    <scope>NUCLEOTIDE SEQUENCE [LARGE SCALE GENOMIC DNA]</scope>
    <source>
        <strain evidence="8 9">CAU 1645</strain>
    </source>
</reference>
<feature type="transmembrane region" description="Helical" evidence="7">
    <location>
        <begin position="41"/>
        <end position="63"/>
    </location>
</feature>
<sequence>MEAADEAQQPPPRAYGAEDFPEAVVDGVAQFLGKPRARGWIHVYSAVVAFIAGAALVSVSWSLAGTRAGLATLLYTFTIVAMFAVSGTYHRVQWTNPNARKWMKRADHSMIFLFIAGSYTPFAVLALPSDQGVLLLAIVWSAAFAGVLLKMFWPSSPSWIGVPLYIALGWVAAWFLVPIMDGAGVAALVLLIVGGALYSIGGVLYALKWPNPWPTTFGHHEFFHACTAVAAICHYIAMWFAVFY</sequence>
<feature type="transmembrane region" description="Helical" evidence="7">
    <location>
        <begin position="70"/>
        <end position="89"/>
    </location>
</feature>
<gene>
    <name evidence="8" type="ORF">NM203_00700</name>
</gene>
<dbReference type="PANTHER" id="PTHR20855:SF3">
    <property type="entry name" value="LD03007P"/>
    <property type="match status" value="1"/>
</dbReference>
<dbReference type="EMBL" id="JANDBD010000001">
    <property type="protein sequence ID" value="MCP9270696.1"/>
    <property type="molecule type" value="Genomic_DNA"/>
</dbReference>
<evidence type="ECO:0000256" key="1">
    <source>
        <dbReference type="ARBA" id="ARBA00004651"/>
    </source>
</evidence>
<name>A0ABT1LUX0_9MYCO</name>
<organism evidence="8 9">
    <name type="scientific">Mycolicibacterium arenosum</name>
    <dbReference type="NCBI Taxonomy" id="2952157"/>
    <lineage>
        <taxon>Bacteria</taxon>
        <taxon>Bacillati</taxon>
        <taxon>Actinomycetota</taxon>
        <taxon>Actinomycetes</taxon>
        <taxon>Mycobacteriales</taxon>
        <taxon>Mycobacteriaceae</taxon>
        <taxon>Mycolicibacterium</taxon>
    </lineage>
</organism>
<evidence type="ECO:0000313" key="9">
    <source>
        <dbReference type="Proteomes" id="UP001651690"/>
    </source>
</evidence>
<keyword evidence="4 7" id="KW-0812">Transmembrane</keyword>
<dbReference type="Proteomes" id="UP001651690">
    <property type="component" value="Unassembled WGS sequence"/>
</dbReference>
<evidence type="ECO:0000313" key="8">
    <source>
        <dbReference type="EMBL" id="MCP9270696.1"/>
    </source>
</evidence>
<comment type="subcellular location">
    <subcellularLocation>
        <location evidence="1">Cell membrane</location>
        <topology evidence="1">Multi-pass membrane protein</topology>
    </subcellularLocation>
</comment>
<evidence type="ECO:0000256" key="6">
    <source>
        <dbReference type="ARBA" id="ARBA00023136"/>
    </source>
</evidence>
<protein>
    <submittedName>
        <fullName evidence="8">Hemolysin III family protein</fullName>
    </submittedName>
</protein>
<dbReference type="NCBIfam" id="TIGR01065">
    <property type="entry name" value="hlyIII"/>
    <property type="match status" value="1"/>
</dbReference>
<evidence type="ECO:0000256" key="3">
    <source>
        <dbReference type="ARBA" id="ARBA00022475"/>
    </source>
</evidence>
<evidence type="ECO:0000256" key="2">
    <source>
        <dbReference type="ARBA" id="ARBA00008488"/>
    </source>
</evidence>
<comment type="caution">
    <text evidence="8">The sequence shown here is derived from an EMBL/GenBank/DDBJ whole genome shotgun (WGS) entry which is preliminary data.</text>
</comment>